<dbReference type="InterPro" id="IPR025708">
    <property type="entry name" value="HSP15"/>
</dbReference>
<evidence type="ECO:0000256" key="5">
    <source>
        <dbReference type="SAM" id="MobiDB-lite"/>
    </source>
</evidence>
<evidence type="ECO:0000256" key="2">
    <source>
        <dbReference type="ARBA" id="ARBA00022884"/>
    </source>
</evidence>
<sequence>MADLTSARVDAWLWAVRIYKTRSAATTACRAGHVRVNGERVKAAQSVRPDDEIRVRIEGFDRIVIVRKIIVKRVGAPVAATCLTDLTPPPPPREERALVPMRDRGTGRPTKRDRRDIDRLRDQMFGTHEE</sequence>
<accession>A0ABP8W2G9</accession>
<dbReference type="Gene3D" id="3.10.290.10">
    <property type="entry name" value="RNA-binding S4 domain"/>
    <property type="match status" value="1"/>
</dbReference>
<evidence type="ECO:0000313" key="8">
    <source>
        <dbReference type="Proteomes" id="UP001501295"/>
    </source>
</evidence>
<dbReference type="PROSITE" id="PS50889">
    <property type="entry name" value="S4"/>
    <property type="match status" value="1"/>
</dbReference>
<organism evidence="7 8">
    <name type="scientific">Frondihabitans cladoniiphilus</name>
    <dbReference type="NCBI Taxonomy" id="715785"/>
    <lineage>
        <taxon>Bacteria</taxon>
        <taxon>Bacillati</taxon>
        <taxon>Actinomycetota</taxon>
        <taxon>Actinomycetes</taxon>
        <taxon>Micrococcales</taxon>
        <taxon>Microbacteriaceae</taxon>
        <taxon>Frondihabitans</taxon>
    </lineage>
</organism>
<dbReference type="SUPFAM" id="SSF55174">
    <property type="entry name" value="Alpha-L RNA-binding motif"/>
    <property type="match status" value="1"/>
</dbReference>
<feature type="compositionally biased region" description="Basic and acidic residues" evidence="5">
    <location>
        <begin position="113"/>
        <end position="130"/>
    </location>
</feature>
<evidence type="ECO:0000256" key="3">
    <source>
        <dbReference type="ARBA" id="ARBA00023125"/>
    </source>
</evidence>
<dbReference type="PIRSF" id="PIRSF016821">
    <property type="entry name" value="HSP15"/>
    <property type="match status" value="1"/>
</dbReference>
<dbReference type="Pfam" id="PF01479">
    <property type="entry name" value="S4"/>
    <property type="match status" value="1"/>
</dbReference>
<dbReference type="EMBL" id="BAABLM010000004">
    <property type="protein sequence ID" value="GAA4677214.1"/>
    <property type="molecule type" value="Genomic_DNA"/>
</dbReference>
<name>A0ABP8W2G9_9MICO</name>
<dbReference type="InterPro" id="IPR002942">
    <property type="entry name" value="S4_RNA-bd"/>
</dbReference>
<gene>
    <name evidence="7" type="ORF">GCM10025780_22360</name>
</gene>
<keyword evidence="3" id="KW-0238">DNA-binding</keyword>
<feature type="domain" description="RNA-binding S4" evidence="6">
    <location>
        <begin position="7"/>
        <end position="64"/>
    </location>
</feature>
<feature type="region of interest" description="Disordered" evidence="5">
    <location>
        <begin position="85"/>
        <end position="130"/>
    </location>
</feature>
<dbReference type="CDD" id="cd00165">
    <property type="entry name" value="S4"/>
    <property type="match status" value="1"/>
</dbReference>
<dbReference type="SMART" id="SM00363">
    <property type="entry name" value="S4"/>
    <property type="match status" value="1"/>
</dbReference>
<dbReference type="Proteomes" id="UP001501295">
    <property type="component" value="Unassembled WGS sequence"/>
</dbReference>
<evidence type="ECO:0000256" key="1">
    <source>
        <dbReference type="ARBA" id="ARBA00008396"/>
    </source>
</evidence>
<protein>
    <recommendedName>
        <fullName evidence="6">RNA-binding S4 domain-containing protein</fullName>
    </recommendedName>
</protein>
<evidence type="ECO:0000313" key="7">
    <source>
        <dbReference type="EMBL" id="GAA4677214.1"/>
    </source>
</evidence>
<proteinExistence type="inferred from homology"/>
<comment type="similarity">
    <text evidence="1">Belongs to the HSP15 family.</text>
</comment>
<dbReference type="InterPro" id="IPR036986">
    <property type="entry name" value="S4_RNA-bd_sf"/>
</dbReference>
<dbReference type="RefSeq" id="WP_345375959.1">
    <property type="nucleotide sequence ID" value="NZ_BAABLM010000004.1"/>
</dbReference>
<keyword evidence="2 4" id="KW-0694">RNA-binding</keyword>
<feature type="compositionally biased region" description="Basic and acidic residues" evidence="5">
    <location>
        <begin position="92"/>
        <end position="106"/>
    </location>
</feature>
<evidence type="ECO:0000256" key="4">
    <source>
        <dbReference type="PROSITE-ProRule" id="PRU00182"/>
    </source>
</evidence>
<comment type="caution">
    <text evidence="7">The sequence shown here is derived from an EMBL/GenBank/DDBJ whole genome shotgun (WGS) entry which is preliminary data.</text>
</comment>
<evidence type="ECO:0000259" key="6">
    <source>
        <dbReference type="SMART" id="SM00363"/>
    </source>
</evidence>
<reference evidence="8" key="1">
    <citation type="journal article" date="2019" name="Int. J. Syst. Evol. Microbiol.">
        <title>The Global Catalogue of Microorganisms (GCM) 10K type strain sequencing project: providing services to taxonomists for standard genome sequencing and annotation.</title>
        <authorList>
            <consortium name="The Broad Institute Genomics Platform"/>
            <consortium name="The Broad Institute Genome Sequencing Center for Infectious Disease"/>
            <person name="Wu L."/>
            <person name="Ma J."/>
        </authorList>
    </citation>
    <scope>NUCLEOTIDE SEQUENCE [LARGE SCALE GENOMIC DNA]</scope>
    <source>
        <strain evidence="8">JCM 18956</strain>
    </source>
</reference>
<keyword evidence="8" id="KW-1185">Reference proteome</keyword>